<feature type="transmembrane region" description="Helical" evidence="1">
    <location>
        <begin position="141"/>
        <end position="164"/>
    </location>
</feature>
<protein>
    <submittedName>
        <fullName evidence="2">DUF389 domain-containing protein</fullName>
    </submittedName>
</protein>
<feature type="transmembrane region" description="Helical" evidence="1">
    <location>
        <begin position="114"/>
        <end position="135"/>
    </location>
</feature>
<feature type="transmembrane region" description="Helical" evidence="1">
    <location>
        <begin position="176"/>
        <end position="200"/>
    </location>
</feature>
<feature type="transmembrane region" description="Helical" evidence="1">
    <location>
        <begin position="245"/>
        <end position="268"/>
    </location>
</feature>
<name>A0A365H8U4_9ACTN</name>
<dbReference type="InterPro" id="IPR005240">
    <property type="entry name" value="DUF389"/>
</dbReference>
<dbReference type="Proteomes" id="UP000251891">
    <property type="component" value="Unassembled WGS sequence"/>
</dbReference>
<feature type="transmembrane region" description="Helical" evidence="1">
    <location>
        <begin position="220"/>
        <end position="238"/>
    </location>
</feature>
<evidence type="ECO:0000313" key="2">
    <source>
        <dbReference type="EMBL" id="RAY15459.1"/>
    </source>
</evidence>
<keyword evidence="1" id="KW-0812">Transmembrane</keyword>
<dbReference type="AlphaFoldDB" id="A0A365H8U4"/>
<dbReference type="PANTHER" id="PTHR20992:SF9">
    <property type="entry name" value="AT15442P-RELATED"/>
    <property type="match status" value="1"/>
</dbReference>
<evidence type="ECO:0000256" key="1">
    <source>
        <dbReference type="SAM" id="Phobius"/>
    </source>
</evidence>
<organism evidence="2 3">
    <name type="scientific">Actinomadura craniellae</name>
    <dbReference type="NCBI Taxonomy" id="2231787"/>
    <lineage>
        <taxon>Bacteria</taxon>
        <taxon>Bacillati</taxon>
        <taxon>Actinomycetota</taxon>
        <taxon>Actinomycetes</taxon>
        <taxon>Streptosporangiales</taxon>
        <taxon>Thermomonosporaceae</taxon>
        <taxon>Actinomadura</taxon>
    </lineage>
</organism>
<keyword evidence="1" id="KW-1133">Transmembrane helix</keyword>
<keyword evidence="1" id="KW-0472">Membrane</keyword>
<dbReference type="EMBL" id="QLYX01000004">
    <property type="protein sequence ID" value="RAY15459.1"/>
    <property type="molecule type" value="Genomic_DNA"/>
</dbReference>
<keyword evidence="3" id="KW-1185">Reference proteome</keyword>
<sequence>MLRLQAIVPKDRTEQVCTVLAGNPGATHIAVFSGAARDPAGDVVTADIARESANEILAALRSLRLDRDGSLTLEHIDISLSKAAEDAERRAPGAPDDAVVWADLDQRTADAADLTWSFIAFLTLATLLAGIAALLDSPILIVGAMVLGPEFGAVAAIAFGLVFWKPGRVAGALRTLAVGFAVAIAITYVCALLGRWTGVIELAELPDARPLTGFVYEPDRWSFIVAVLAGAAGVLALTADKSSSLVGVFISVTTVPAAGNIAVAVALRHWSEVAGSAVQLLVNLVGMVIAGVATMVVQRAAWGFAQRRTKMRPKDGTG</sequence>
<comment type="caution">
    <text evidence="2">The sequence shown here is derived from an EMBL/GenBank/DDBJ whole genome shotgun (WGS) entry which is preliminary data.</text>
</comment>
<dbReference type="OrthoDB" id="8061853at2"/>
<dbReference type="PANTHER" id="PTHR20992">
    <property type="entry name" value="AT15442P-RELATED"/>
    <property type="match status" value="1"/>
</dbReference>
<dbReference type="RefSeq" id="WP_111866343.1">
    <property type="nucleotide sequence ID" value="NZ_QLYX01000004.1"/>
</dbReference>
<feature type="transmembrane region" description="Helical" evidence="1">
    <location>
        <begin position="280"/>
        <end position="302"/>
    </location>
</feature>
<accession>A0A365H8U4</accession>
<reference evidence="2 3" key="1">
    <citation type="submission" date="2018-06" db="EMBL/GenBank/DDBJ databases">
        <title>Actinomadura craniellae sp. nov. isolated from marine sponge Craniella sp.</title>
        <authorList>
            <person name="Li L."/>
            <person name="Xu Q.H."/>
            <person name="Lin H.W."/>
            <person name="Lu Y.H."/>
        </authorList>
    </citation>
    <scope>NUCLEOTIDE SEQUENCE [LARGE SCALE GENOMIC DNA]</scope>
    <source>
        <strain evidence="2 3">LHW63021</strain>
    </source>
</reference>
<proteinExistence type="predicted"/>
<dbReference type="Pfam" id="PF04087">
    <property type="entry name" value="DUF389"/>
    <property type="match status" value="1"/>
</dbReference>
<gene>
    <name evidence="2" type="ORF">DPM19_10340</name>
</gene>
<evidence type="ECO:0000313" key="3">
    <source>
        <dbReference type="Proteomes" id="UP000251891"/>
    </source>
</evidence>